<gene>
    <name evidence="1" type="ORF">B0487_0783</name>
</gene>
<name>A0A1X2Z0D4_BIFAD</name>
<accession>A0A1X2Z0D4</accession>
<evidence type="ECO:0008006" key="3">
    <source>
        <dbReference type="Google" id="ProtNLM"/>
    </source>
</evidence>
<comment type="caution">
    <text evidence="1">The sequence shown here is derived from an EMBL/GenBank/DDBJ whole genome shotgun (WGS) entry which is preliminary data.</text>
</comment>
<dbReference type="SUPFAM" id="SSF46955">
    <property type="entry name" value="Putative DNA-binding domain"/>
    <property type="match status" value="1"/>
</dbReference>
<dbReference type="AlphaFoldDB" id="A0A1X2Z0D4"/>
<evidence type="ECO:0000313" key="1">
    <source>
        <dbReference type="EMBL" id="OSG87865.1"/>
    </source>
</evidence>
<sequence length="272" mass="30396">MIKSQHMGKKREATTTCRVCGGECRIQATMCDKCETALRGWIHDYPVWIHALREFLDSTAHYGGHQPGRVNLPSAPTPIRLSVVDHLQEIEDAVTALWCRLYAPPAMPWATSIAVPPIVDMLKACWSCQRLNRLPDIGLIWHDWQRLTRKTLGIIDVPPSRHGIGRCLNPLCGVELTAEIGAVSVDCPVCGDTYRVVDVRLGFLRECIESGMAFTAQACAELLRECGFQCSVNTIYSWRKRGRLQPAGRNDKGQPLYRLSDVHARLAGHDVI</sequence>
<dbReference type="InterPro" id="IPR009061">
    <property type="entry name" value="DNA-bd_dom_put_sf"/>
</dbReference>
<dbReference type="EMBL" id="LNKD01000001">
    <property type="protein sequence ID" value="OSG87865.1"/>
    <property type="molecule type" value="Genomic_DNA"/>
</dbReference>
<evidence type="ECO:0000313" key="2">
    <source>
        <dbReference type="Proteomes" id="UP000193377"/>
    </source>
</evidence>
<dbReference type="Proteomes" id="UP000193377">
    <property type="component" value="Unassembled WGS sequence"/>
</dbReference>
<protein>
    <recommendedName>
        <fullName evidence="3">DNA-binding protein</fullName>
    </recommendedName>
</protein>
<reference evidence="1 2" key="1">
    <citation type="journal article" date="2016" name="Sci. Rep.">
        <title>Evaluation of genetic diversity among strains of the human gut commensal Bifidobacterium adolescentis.</title>
        <authorList>
            <person name="Duranti S."/>
            <person name="Milani C."/>
            <person name="Lugli G.A."/>
            <person name="Mancabelli L."/>
            <person name="Turroni F."/>
            <person name="Ferrario C."/>
            <person name="Mangifesta M."/>
            <person name="Viappiani A."/>
            <person name="Sanchez B."/>
            <person name="Margolles A."/>
            <person name="van Sinderen D."/>
            <person name="Ventura M."/>
        </authorList>
    </citation>
    <scope>NUCLEOTIDE SEQUENCE [LARGE SCALE GENOMIC DNA]</scope>
    <source>
        <strain evidence="1 2">487B</strain>
    </source>
</reference>
<proteinExistence type="predicted"/>
<organism evidence="1 2">
    <name type="scientific">Bifidobacterium adolescentis</name>
    <dbReference type="NCBI Taxonomy" id="1680"/>
    <lineage>
        <taxon>Bacteria</taxon>
        <taxon>Bacillati</taxon>
        <taxon>Actinomycetota</taxon>
        <taxon>Actinomycetes</taxon>
        <taxon>Bifidobacteriales</taxon>
        <taxon>Bifidobacteriaceae</taxon>
        <taxon>Bifidobacterium</taxon>
    </lineage>
</organism>